<evidence type="ECO:0000259" key="1">
    <source>
        <dbReference type="Pfam" id="PF13354"/>
    </source>
</evidence>
<organism evidence="2 3">
    <name type="scientific">Streptosporangium saharense</name>
    <dbReference type="NCBI Taxonomy" id="1706840"/>
    <lineage>
        <taxon>Bacteria</taxon>
        <taxon>Bacillati</taxon>
        <taxon>Actinomycetota</taxon>
        <taxon>Actinomycetes</taxon>
        <taxon>Streptosporangiales</taxon>
        <taxon>Streptosporangiaceae</taxon>
        <taxon>Streptosporangium</taxon>
    </lineage>
</organism>
<proteinExistence type="predicted"/>
<gene>
    <name evidence="2" type="ORF">FHS44_005960</name>
</gene>
<dbReference type="PANTHER" id="PTHR35333">
    <property type="entry name" value="BETA-LACTAMASE"/>
    <property type="match status" value="1"/>
</dbReference>
<dbReference type="Proteomes" id="UP000552644">
    <property type="component" value="Unassembled WGS sequence"/>
</dbReference>
<feature type="domain" description="Beta-lactamase class A catalytic" evidence="1">
    <location>
        <begin position="81"/>
        <end position="224"/>
    </location>
</feature>
<name>A0A7W7QS76_9ACTN</name>
<protein>
    <submittedName>
        <fullName evidence="2">Beta-lactamase class A</fullName>
    </submittedName>
</protein>
<dbReference type="EMBL" id="JACHJP010000007">
    <property type="protein sequence ID" value="MBB4918830.1"/>
    <property type="molecule type" value="Genomic_DNA"/>
</dbReference>
<dbReference type="GO" id="GO:0046677">
    <property type="term" value="P:response to antibiotic"/>
    <property type="evidence" value="ECO:0007669"/>
    <property type="project" value="InterPro"/>
</dbReference>
<dbReference type="GO" id="GO:0030655">
    <property type="term" value="P:beta-lactam antibiotic catabolic process"/>
    <property type="evidence" value="ECO:0007669"/>
    <property type="project" value="InterPro"/>
</dbReference>
<accession>A0A7W7QS76</accession>
<keyword evidence="3" id="KW-1185">Reference proteome</keyword>
<dbReference type="InterPro" id="IPR012338">
    <property type="entry name" value="Beta-lactam/transpept-like"/>
</dbReference>
<evidence type="ECO:0000313" key="3">
    <source>
        <dbReference type="Proteomes" id="UP000552644"/>
    </source>
</evidence>
<sequence>MVRQRAPKVVAARVTRELDRFLSGRGVRVAAAVRDLGTGRSYVYHGELRLPTASVSKMDILMALLLDTPWHELDARARRDAERMIRLSDNAAADRLYERIGLHDGLARANRRFGLGNTYAPAGRCAGVYCWGITQTVVADQIRLVRILAGHGDLLPERDREQVLRLMRNVVARQAWGISAAACDGSRVALKNGWLHHMANRLWAIASVGLIREPGHDYAVAVLTEDGASKAAGIAVAEGTARRVLAAFRGGGCANGAGRPPTGAEDQTVLSTSR</sequence>
<dbReference type="Gene3D" id="3.40.710.10">
    <property type="entry name" value="DD-peptidase/beta-lactamase superfamily"/>
    <property type="match status" value="1"/>
</dbReference>
<dbReference type="RefSeq" id="WP_312863852.1">
    <property type="nucleotide sequence ID" value="NZ_JACHJP010000007.1"/>
</dbReference>
<dbReference type="GO" id="GO:0008800">
    <property type="term" value="F:beta-lactamase activity"/>
    <property type="evidence" value="ECO:0007669"/>
    <property type="project" value="InterPro"/>
</dbReference>
<reference evidence="2 3" key="1">
    <citation type="submission" date="2020-08" db="EMBL/GenBank/DDBJ databases">
        <title>Genomic Encyclopedia of Type Strains, Phase III (KMG-III): the genomes of soil and plant-associated and newly described type strains.</title>
        <authorList>
            <person name="Whitman W."/>
        </authorList>
    </citation>
    <scope>NUCLEOTIDE SEQUENCE [LARGE SCALE GENOMIC DNA]</scope>
    <source>
        <strain evidence="2 3">CECT 8840</strain>
    </source>
</reference>
<evidence type="ECO:0000313" key="2">
    <source>
        <dbReference type="EMBL" id="MBB4918830.1"/>
    </source>
</evidence>
<dbReference type="Pfam" id="PF13354">
    <property type="entry name" value="Beta-lactamase2"/>
    <property type="match status" value="1"/>
</dbReference>
<dbReference type="SUPFAM" id="SSF56601">
    <property type="entry name" value="beta-lactamase/transpeptidase-like"/>
    <property type="match status" value="1"/>
</dbReference>
<comment type="caution">
    <text evidence="2">The sequence shown here is derived from an EMBL/GenBank/DDBJ whole genome shotgun (WGS) entry which is preliminary data.</text>
</comment>
<dbReference type="AlphaFoldDB" id="A0A7W7QS76"/>
<dbReference type="InterPro" id="IPR045155">
    <property type="entry name" value="Beta-lactam_cat"/>
</dbReference>
<dbReference type="PANTHER" id="PTHR35333:SF3">
    <property type="entry name" value="BETA-LACTAMASE-TYPE TRANSPEPTIDASE FOLD CONTAINING PROTEIN"/>
    <property type="match status" value="1"/>
</dbReference>
<dbReference type="InterPro" id="IPR000871">
    <property type="entry name" value="Beta-lactam_class-A"/>
</dbReference>